<protein>
    <recommendedName>
        <fullName evidence="6">Threonylcarbamoyladenosine tRNA methylthiotransferase</fullName>
    </recommendedName>
</protein>
<dbReference type="Proteomes" id="UP001153269">
    <property type="component" value="Unassembled WGS sequence"/>
</dbReference>
<dbReference type="Gene3D" id="3.30.750.200">
    <property type="match status" value="1"/>
</dbReference>
<comment type="caution">
    <text evidence="4">The sequence shown here is derived from an EMBL/GenBank/DDBJ whole genome shotgun (WGS) entry which is preliminary data.</text>
</comment>
<dbReference type="SUPFAM" id="SSF102114">
    <property type="entry name" value="Radical SAM enzymes"/>
    <property type="match status" value="1"/>
</dbReference>
<organism evidence="4 5">
    <name type="scientific">Pleuronectes platessa</name>
    <name type="common">European plaice</name>
    <dbReference type="NCBI Taxonomy" id="8262"/>
    <lineage>
        <taxon>Eukaryota</taxon>
        <taxon>Metazoa</taxon>
        <taxon>Chordata</taxon>
        <taxon>Craniata</taxon>
        <taxon>Vertebrata</taxon>
        <taxon>Euteleostomi</taxon>
        <taxon>Actinopterygii</taxon>
        <taxon>Neopterygii</taxon>
        <taxon>Teleostei</taxon>
        <taxon>Neoteleostei</taxon>
        <taxon>Acanthomorphata</taxon>
        <taxon>Carangaria</taxon>
        <taxon>Pleuronectiformes</taxon>
        <taxon>Pleuronectoidei</taxon>
        <taxon>Pleuronectidae</taxon>
        <taxon>Pleuronectes</taxon>
    </lineage>
</organism>
<dbReference type="PROSITE" id="PS50926">
    <property type="entry name" value="TRAM"/>
    <property type="match status" value="1"/>
</dbReference>
<dbReference type="AlphaFoldDB" id="A0A9N7U2C8"/>
<proteinExistence type="predicted"/>
<dbReference type="GO" id="GO:0005783">
    <property type="term" value="C:endoplasmic reticulum"/>
    <property type="evidence" value="ECO:0007669"/>
    <property type="project" value="TreeGrafter"/>
</dbReference>
<dbReference type="PANTHER" id="PTHR11918">
    <property type="entry name" value="RADICAL SAM PROTEINS"/>
    <property type="match status" value="1"/>
</dbReference>
<evidence type="ECO:0000313" key="4">
    <source>
        <dbReference type="EMBL" id="CAB1423485.1"/>
    </source>
</evidence>
<feature type="domain" description="TRAM" evidence="2">
    <location>
        <begin position="101"/>
        <end position="163"/>
    </location>
</feature>
<evidence type="ECO:0000259" key="3">
    <source>
        <dbReference type="PROSITE" id="PS51918"/>
    </source>
</evidence>
<evidence type="ECO:0008006" key="6">
    <source>
        <dbReference type="Google" id="ProtNLM"/>
    </source>
</evidence>
<reference evidence="4" key="1">
    <citation type="submission" date="2020-03" db="EMBL/GenBank/DDBJ databases">
        <authorList>
            <person name="Weist P."/>
        </authorList>
    </citation>
    <scope>NUCLEOTIDE SEQUENCE</scope>
</reference>
<keyword evidence="5" id="KW-1185">Reference proteome</keyword>
<name>A0A9N7U2C8_PLEPL</name>
<dbReference type="EMBL" id="CADEAL010000658">
    <property type="protein sequence ID" value="CAB1423485.1"/>
    <property type="molecule type" value="Genomic_DNA"/>
</dbReference>
<dbReference type="InterPro" id="IPR058240">
    <property type="entry name" value="rSAM_sf"/>
</dbReference>
<sequence length="239" mass="26784">MPVPAGHWLILMTISQLELINRVPGVTIATDIICGFPGETEEDFQETVDLVKCYKFPSLFINQFYPRPGTPAAKMEQVPAQVKKQRTKELSHLFHSYNPYDHEVGERQHVLVTEESFDAQYWVSHNKFYEQVLVPKRDEFKGKMVEVDIYEAGKHFLRGRPVDDSKLFTPSITAPLQKGEVSGLVQEQIPNGVQSCASISSSSTLLIGSYSLDREALKKLGIGLALAAAVLAFILEKVF</sequence>
<evidence type="ECO:0000313" key="5">
    <source>
        <dbReference type="Proteomes" id="UP001153269"/>
    </source>
</evidence>
<keyword evidence="1" id="KW-0808">Transferase</keyword>
<evidence type="ECO:0000256" key="1">
    <source>
        <dbReference type="ARBA" id="ARBA00022679"/>
    </source>
</evidence>
<dbReference type="InterPro" id="IPR002792">
    <property type="entry name" value="TRAM_dom"/>
</dbReference>
<dbReference type="PROSITE" id="PS51918">
    <property type="entry name" value="RADICAL_SAM"/>
    <property type="match status" value="1"/>
</dbReference>
<dbReference type="GO" id="GO:0051536">
    <property type="term" value="F:iron-sulfur cluster binding"/>
    <property type="evidence" value="ECO:0007669"/>
    <property type="project" value="InterPro"/>
</dbReference>
<dbReference type="PANTHER" id="PTHR11918:SF45">
    <property type="entry name" value="THREONYLCARBAMOYLADENOSINE TRNA METHYLTHIOTRANSFERASE"/>
    <property type="match status" value="1"/>
</dbReference>
<evidence type="ECO:0000259" key="2">
    <source>
        <dbReference type="PROSITE" id="PS50926"/>
    </source>
</evidence>
<feature type="domain" description="Radical SAM core" evidence="3">
    <location>
        <begin position="1"/>
        <end position="101"/>
    </location>
</feature>
<dbReference type="GO" id="GO:0035598">
    <property type="term" value="F:tRNA (N(6)-L-threonylcarbamoyladenosine(37)-C(2))-methylthiotransferase activity"/>
    <property type="evidence" value="ECO:0007669"/>
    <property type="project" value="TreeGrafter"/>
</dbReference>
<dbReference type="InterPro" id="IPR007197">
    <property type="entry name" value="rSAM"/>
</dbReference>
<gene>
    <name evidence="4" type="ORF">PLEPLA_LOCUS11405</name>
</gene>
<accession>A0A9N7U2C8</accession>